<evidence type="ECO:0000256" key="4">
    <source>
        <dbReference type="SAM" id="MobiDB-lite"/>
    </source>
</evidence>
<dbReference type="SUPFAM" id="SSF48452">
    <property type="entry name" value="TPR-like"/>
    <property type="match status" value="1"/>
</dbReference>
<organism evidence="5 6">
    <name type="scientific">Triparma laevis f. longispina</name>
    <dbReference type="NCBI Taxonomy" id="1714387"/>
    <lineage>
        <taxon>Eukaryota</taxon>
        <taxon>Sar</taxon>
        <taxon>Stramenopiles</taxon>
        <taxon>Ochrophyta</taxon>
        <taxon>Bolidophyceae</taxon>
        <taxon>Parmales</taxon>
        <taxon>Triparmaceae</taxon>
        <taxon>Triparma</taxon>
    </lineage>
</organism>
<dbReference type="PROSITE" id="PS50005">
    <property type="entry name" value="TPR"/>
    <property type="match status" value="1"/>
</dbReference>
<evidence type="ECO:0000256" key="1">
    <source>
        <dbReference type="ARBA" id="ARBA00022737"/>
    </source>
</evidence>
<feature type="repeat" description="TPR" evidence="3">
    <location>
        <begin position="313"/>
        <end position="346"/>
    </location>
</feature>
<dbReference type="InterPro" id="IPR011990">
    <property type="entry name" value="TPR-like_helical_dom_sf"/>
</dbReference>
<comment type="caution">
    <text evidence="5">The sequence shown here is derived from an EMBL/GenBank/DDBJ whole genome shotgun (WGS) entry which is preliminary data.</text>
</comment>
<keyword evidence="1" id="KW-0677">Repeat</keyword>
<gene>
    <name evidence="5" type="ORF">TrLO_g12099</name>
</gene>
<dbReference type="Pfam" id="PF13424">
    <property type="entry name" value="TPR_12"/>
    <property type="match status" value="1"/>
</dbReference>
<sequence>MAESLESIEVSAVPRNPIQQATKSINKNIGKGVNKLKSIIRNNSPSKLRPNSISSNHDDTISEFEVVIAEVGITGFLVQLAKIVEGGSLQTAENFINVLQDPKKLNLFKIIFPKLKMDLTSSATLTISTQFRMLIDCNELQRLEALAKISSPLILNEPMLYLTLRKQILETLENGKDSVRDGSKTQFEQILDACALLGKACSLVGAKKDAEAFYRRAKEGYVNLHGEDSEKALYATLSLFMSVGVKNRADIEKLKELAVRMERLFGMDGAIEAYQLCGISYARYGDNNGARSSWERCLAYEEKTLGLKHDETLATALNLGLIYQKMGKSEMALEHYERALKRKEKRLGERHPETLNLLMTIAGVFEEMEDIESAEVLFDMALKGFEAELGKEHESTKGCAQNFCLCLKDNDNEKSNAILEALVLSYPFLQEIILADTSETDSDYDDTTASLGESSDSKASVGSRSLLDSDDERLGTCFAEGSKISFK</sequence>
<accession>A0A9W7FPG1</accession>
<evidence type="ECO:0008006" key="7">
    <source>
        <dbReference type="Google" id="ProtNLM"/>
    </source>
</evidence>
<dbReference type="Proteomes" id="UP001165122">
    <property type="component" value="Unassembled WGS sequence"/>
</dbReference>
<dbReference type="AlphaFoldDB" id="A0A9W7FPG1"/>
<name>A0A9W7FPG1_9STRA</name>
<dbReference type="InterPro" id="IPR019734">
    <property type="entry name" value="TPR_rpt"/>
</dbReference>
<reference evidence="6" key="1">
    <citation type="journal article" date="2023" name="Commun. Biol.">
        <title>Genome analysis of Parmales, the sister group of diatoms, reveals the evolutionary specialization of diatoms from phago-mixotrophs to photoautotrophs.</title>
        <authorList>
            <person name="Ban H."/>
            <person name="Sato S."/>
            <person name="Yoshikawa S."/>
            <person name="Yamada K."/>
            <person name="Nakamura Y."/>
            <person name="Ichinomiya M."/>
            <person name="Sato N."/>
            <person name="Blanc-Mathieu R."/>
            <person name="Endo H."/>
            <person name="Kuwata A."/>
            <person name="Ogata H."/>
        </authorList>
    </citation>
    <scope>NUCLEOTIDE SEQUENCE [LARGE SCALE GENOMIC DNA]</scope>
    <source>
        <strain evidence="6">NIES 3700</strain>
    </source>
</reference>
<dbReference type="PANTHER" id="PTHR45641:SF19">
    <property type="entry name" value="NEPHROCYSTIN-3"/>
    <property type="match status" value="1"/>
</dbReference>
<proteinExistence type="predicted"/>
<keyword evidence="2 3" id="KW-0802">TPR repeat</keyword>
<feature type="compositionally biased region" description="Polar residues" evidence="4">
    <location>
        <begin position="451"/>
        <end position="463"/>
    </location>
</feature>
<dbReference type="OrthoDB" id="10031679at2759"/>
<keyword evidence="6" id="KW-1185">Reference proteome</keyword>
<evidence type="ECO:0000313" key="6">
    <source>
        <dbReference type="Proteomes" id="UP001165122"/>
    </source>
</evidence>
<evidence type="ECO:0000256" key="2">
    <source>
        <dbReference type="ARBA" id="ARBA00022803"/>
    </source>
</evidence>
<dbReference type="Gene3D" id="1.25.40.10">
    <property type="entry name" value="Tetratricopeptide repeat domain"/>
    <property type="match status" value="1"/>
</dbReference>
<dbReference type="EMBL" id="BRXW01000239">
    <property type="protein sequence ID" value="GMI15883.1"/>
    <property type="molecule type" value="Genomic_DNA"/>
</dbReference>
<dbReference type="PANTHER" id="PTHR45641">
    <property type="entry name" value="TETRATRICOPEPTIDE REPEAT PROTEIN (AFU_ORTHOLOGUE AFUA_6G03870)"/>
    <property type="match status" value="1"/>
</dbReference>
<dbReference type="SMART" id="SM00028">
    <property type="entry name" value="TPR"/>
    <property type="match status" value="3"/>
</dbReference>
<evidence type="ECO:0000313" key="5">
    <source>
        <dbReference type="EMBL" id="GMI15883.1"/>
    </source>
</evidence>
<protein>
    <recommendedName>
        <fullName evidence="7">Kinesin light chain</fullName>
    </recommendedName>
</protein>
<evidence type="ECO:0000256" key="3">
    <source>
        <dbReference type="PROSITE-ProRule" id="PRU00339"/>
    </source>
</evidence>
<feature type="region of interest" description="Disordered" evidence="4">
    <location>
        <begin position="441"/>
        <end position="465"/>
    </location>
</feature>